<feature type="transmembrane region" description="Helical" evidence="2">
    <location>
        <begin position="340"/>
        <end position="360"/>
    </location>
</feature>
<evidence type="ECO:0008006" key="5">
    <source>
        <dbReference type="Google" id="ProtNLM"/>
    </source>
</evidence>
<feature type="transmembrane region" description="Helical" evidence="2">
    <location>
        <begin position="103"/>
        <end position="123"/>
    </location>
</feature>
<name>A0A0G4ESD1_VITBC</name>
<feature type="transmembrane region" description="Helical" evidence="2">
    <location>
        <begin position="239"/>
        <end position="260"/>
    </location>
</feature>
<gene>
    <name evidence="3" type="ORF">Vbra_2100</name>
</gene>
<dbReference type="Pfam" id="PF13367">
    <property type="entry name" value="PrsW-protease"/>
    <property type="match status" value="1"/>
</dbReference>
<evidence type="ECO:0000256" key="2">
    <source>
        <dbReference type="SAM" id="Phobius"/>
    </source>
</evidence>
<organism evidence="3 4">
    <name type="scientific">Vitrella brassicaformis (strain CCMP3155)</name>
    <dbReference type="NCBI Taxonomy" id="1169540"/>
    <lineage>
        <taxon>Eukaryota</taxon>
        <taxon>Sar</taxon>
        <taxon>Alveolata</taxon>
        <taxon>Colpodellida</taxon>
        <taxon>Vitrellaceae</taxon>
        <taxon>Vitrella</taxon>
    </lineage>
</organism>
<proteinExistence type="predicted"/>
<accession>A0A0G4ESD1</accession>
<dbReference type="GO" id="GO:0008233">
    <property type="term" value="F:peptidase activity"/>
    <property type="evidence" value="ECO:0007669"/>
    <property type="project" value="InterPro"/>
</dbReference>
<feature type="transmembrane region" description="Helical" evidence="2">
    <location>
        <begin position="169"/>
        <end position="190"/>
    </location>
</feature>
<feature type="region of interest" description="Disordered" evidence="1">
    <location>
        <begin position="429"/>
        <end position="463"/>
    </location>
</feature>
<feature type="compositionally biased region" description="Low complexity" evidence="1">
    <location>
        <begin position="47"/>
        <end position="68"/>
    </location>
</feature>
<feature type="transmembrane region" description="Helical" evidence="2">
    <location>
        <begin position="129"/>
        <end position="148"/>
    </location>
</feature>
<dbReference type="Proteomes" id="UP000041254">
    <property type="component" value="Unassembled WGS sequence"/>
</dbReference>
<dbReference type="EMBL" id="CDMY01000299">
    <property type="protein sequence ID" value="CEM00780.1"/>
    <property type="molecule type" value="Genomic_DNA"/>
</dbReference>
<feature type="transmembrane region" description="Helical" evidence="2">
    <location>
        <begin position="196"/>
        <end position="218"/>
    </location>
</feature>
<dbReference type="InParanoid" id="A0A0G4ESD1"/>
<keyword evidence="2" id="KW-0472">Membrane</keyword>
<dbReference type="PhylomeDB" id="A0A0G4ESD1"/>
<dbReference type="VEuPathDB" id="CryptoDB:Vbra_2100"/>
<dbReference type="PANTHER" id="PTHR36844:SF1">
    <property type="entry name" value="PROTEASE PRSW"/>
    <property type="match status" value="1"/>
</dbReference>
<keyword evidence="2" id="KW-0812">Transmembrane</keyword>
<dbReference type="PANTHER" id="PTHR36844">
    <property type="entry name" value="PROTEASE PRSW"/>
    <property type="match status" value="1"/>
</dbReference>
<dbReference type="AlphaFoldDB" id="A0A0G4ESD1"/>
<keyword evidence="4" id="KW-1185">Reference proteome</keyword>
<keyword evidence="2" id="KW-1133">Transmembrane helix</keyword>
<sequence>MGPPADAPPWSPTRIRPPPRLYYSSPAPPTTLAPALPPRFSAPPTPAAATQSQPQPAPVGQPQLLLPPGQLPGPGPLVERQTQQIPAVPSVDFFTGKCVNRTAAFLLLYVIASVAGVVAAYLFTVAGLGAIGLALLTVMPSLLIQGYVHWRFKEHVFLSQEFFSFLEAILYMIPLIIILLPLVLFVLPALRRADDTLAMAIFIHFISAYIIAGFYEETLKYIATKRLLWKDYVADPPSLLVYAVAASNGFALVENFIYVFGSNTALSRIMTATLRMALAVPGHLFYGAIIGGYLAIRKFKNEETHYCRILALPVLLHDTYDFVIFTLVEIGTRYESVDRTALAIVTFALGAIIVVIAYGVSRKVLLKTNDVPRINVHLLQAQRFLSTPDCLLEGCWKGWAVVWPNQRRGSTRNSLGGMGSGRHSLGGVGSGRNSLGGVGSPRGVVSGAASRRESAEAGGRYVMAQRPSVPMQLPL</sequence>
<dbReference type="OrthoDB" id="10017393at2759"/>
<protein>
    <recommendedName>
        <fullName evidence="5">PrsW family intramembrane metalloprotease</fullName>
    </recommendedName>
</protein>
<evidence type="ECO:0000256" key="1">
    <source>
        <dbReference type="SAM" id="MobiDB-lite"/>
    </source>
</evidence>
<feature type="compositionally biased region" description="Gly residues" evidence="1">
    <location>
        <begin position="429"/>
        <end position="440"/>
    </location>
</feature>
<feature type="compositionally biased region" description="Pro residues" evidence="1">
    <location>
        <begin position="1"/>
        <end position="46"/>
    </location>
</feature>
<feature type="transmembrane region" description="Helical" evidence="2">
    <location>
        <begin position="272"/>
        <end position="296"/>
    </location>
</feature>
<evidence type="ECO:0000313" key="3">
    <source>
        <dbReference type="EMBL" id="CEM00780.1"/>
    </source>
</evidence>
<dbReference type="InterPro" id="IPR026898">
    <property type="entry name" value="PrsW"/>
</dbReference>
<reference evidence="3 4" key="1">
    <citation type="submission" date="2014-11" db="EMBL/GenBank/DDBJ databases">
        <authorList>
            <person name="Zhu J."/>
            <person name="Qi W."/>
            <person name="Song R."/>
        </authorList>
    </citation>
    <scope>NUCLEOTIDE SEQUENCE [LARGE SCALE GENOMIC DNA]</scope>
</reference>
<feature type="region of interest" description="Disordered" evidence="1">
    <location>
        <begin position="1"/>
        <end position="75"/>
    </location>
</feature>
<evidence type="ECO:0000313" key="4">
    <source>
        <dbReference type="Proteomes" id="UP000041254"/>
    </source>
</evidence>